<keyword evidence="2" id="KW-1185">Reference proteome</keyword>
<evidence type="ECO:0000313" key="1">
    <source>
        <dbReference type="EMBL" id="PMD49103.1"/>
    </source>
</evidence>
<reference evidence="1 2" key="1">
    <citation type="submission" date="2016-04" db="EMBL/GenBank/DDBJ databases">
        <title>A degradative enzymes factory behind the ericoid mycorrhizal symbiosis.</title>
        <authorList>
            <consortium name="DOE Joint Genome Institute"/>
            <person name="Martino E."/>
            <person name="Morin E."/>
            <person name="Grelet G."/>
            <person name="Kuo A."/>
            <person name="Kohler A."/>
            <person name="Daghino S."/>
            <person name="Barry K."/>
            <person name="Choi C."/>
            <person name="Cichocki N."/>
            <person name="Clum A."/>
            <person name="Copeland A."/>
            <person name="Hainaut M."/>
            <person name="Haridas S."/>
            <person name="Labutti K."/>
            <person name="Lindquist E."/>
            <person name="Lipzen A."/>
            <person name="Khouja H.-R."/>
            <person name="Murat C."/>
            <person name="Ohm R."/>
            <person name="Olson A."/>
            <person name="Spatafora J."/>
            <person name="Veneault-Fourrey C."/>
            <person name="Henrissat B."/>
            <person name="Grigoriev I."/>
            <person name="Martin F."/>
            <person name="Perotto S."/>
        </authorList>
    </citation>
    <scope>NUCLEOTIDE SEQUENCE [LARGE SCALE GENOMIC DNA]</scope>
    <source>
        <strain evidence="1 2">F</strain>
    </source>
</reference>
<proteinExistence type="predicted"/>
<dbReference type="EMBL" id="KZ613937">
    <property type="protein sequence ID" value="PMD49103.1"/>
    <property type="molecule type" value="Genomic_DNA"/>
</dbReference>
<dbReference type="Proteomes" id="UP000235786">
    <property type="component" value="Unassembled WGS sequence"/>
</dbReference>
<sequence length="151" mass="16786">MSSPLSPIRTSVEYSYITTAINQPVVTPSTTHPEPHPNIKVLAIKITFTFTSNSFPKLSKNHNTFTITNHPQPGTPPSDLPRISRTVNQHGSKGLCLVTFRANIFNTSSRPSPQREFWIDVETETPPPRGLKYDTTILIEADLSHNTTAYA</sequence>
<accession>A0A2J6SEB1</accession>
<name>A0A2J6SEB1_HYAVF</name>
<gene>
    <name evidence="1" type="ORF">L207DRAFT_575741</name>
</gene>
<protein>
    <submittedName>
        <fullName evidence="1">Uncharacterized protein</fullName>
    </submittedName>
</protein>
<evidence type="ECO:0000313" key="2">
    <source>
        <dbReference type="Proteomes" id="UP000235786"/>
    </source>
</evidence>
<dbReference type="AlphaFoldDB" id="A0A2J6SEB1"/>
<organism evidence="1 2">
    <name type="scientific">Hyaloscypha variabilis (strain UAMH 11265 / GT02V1 / F)</name>
    <name type="common">Meliniomyces variabilis</name>
    <dbReference type="NCBI Taxonomy" id="1149755"/>
    <lineage>
        <taxon>Eukaryota</taxon>
        <taxon>Fungi</taxon>
        <taxon>Dikarya</taxon>
        <taxon>Ascomycota</taxon>
        <taxon>Pezizomycotina</taxon>
        <taxon>Leotiomycetes</taxon>
        <taxon>Helotiales</taxon>
        <taxon>Hyaloscyphaceae</taxon>
        <taxon>Hyaloscypha</taxon>
        <taxon>Hyaloscypha variabilis</taxon>
    </lineage>
</organism>